<proteinExistence type="predicted"/>
<name>A0A183GIH7_HELPZ</name>
<evidence type="ECO:0000313" key="2">
    <source>
        <dbReference type="Proteomes" id="UP000050761"/>
    </source>
</evidence>
<sequence>MQTDTRWTRAVTEWIPRDIKRIPGWPPTRWSDFFVEALHERYDALRAHPARRIYWSTLTSGKDEWRRCWCPFE</sequence>
<dbReference type="WBParaSite" id="HPBE_0002243801-mRNA-1">
    <property type="protein sequence ID" value="HPBE_0002243801-mRNA-1"/>
    <property type="gene ID" value="HPBE_0002243801"/>
</dbReference>
<accession>A0A3P8CPI5</accession>
<dbReference type="Proteomes" id="UP000050761">
    <property type="component" value="Unassembled WGS sequence"/>
</dbReference>
<keyword evidence="2" id="KW-1185">Reference proteome</keyword>
<gene>
    <name evidence="1" type="ORF">HPBE_LOCUS22437</name>
</gene>
<accession>A0A183GIH7</accession>
<evidence type="ECO:0000313" key="1">
    <source>
        <dbReference type="EMBL" id="VDP32600.1"/>
    </source>
</evidence>
<dbReference type="EMBL" id="UZAH01033993">
    <property type="protein sequence ID" value="VDP32600.1"/>
    <property type="molecule type" value="Genomic_DNA"/>
</dbReference>
<organism evidence="2 3">
    <name type="scientific">Heligmosomoides polygyrus</name>
    <name type="common">Parasitic roundworm</name>
    <dbReference type="NCBI Taxonomy" id="6339"/>
    <lineage>
        <taxon>Eukaryota</taxon>
        <taxon>Metazoa</taxon>
        <taxon>Ecdysozoa</taxon>
        <taxon>Nematoda</taxon>
        <taxon>Chromadorea</taxon>
        <taxon>Rhabditida</taxon>
        <taxon>Rhabditina</taxon>
        <taxon>Rhabditomorpha</taxon>
        <taxon>Strongyloidea</taxon>
        <taxon>Heligmosomidae</taxon>
        <taxon>Heligmosomoides</taxon>
    </lineage>
</organism>
<dbReference type="AlphaFoldDB" id="A0A183GIH7"/>
<protein>
    <submittedName>
        <fullName evidence="3">Transposase</fullName>
    </submittedName>
</protein>
<dbReference type="OrthoDB" id="8193815at2759"/>
<evidence type="ECO:0000313" key="3">
    <source>
        <dbReference type="WBParaSite" id="HPBE_0002243801-mRNA-1"/>
    </source>
</evidence>
<reference evidence="3" key="2">
    <citation type="submission" date="2019-09" db="UniProtKB">
        <authorList>
            <consortium name="WormBaseParasite"/>
        </authorList>
    </citation>
    <scope>IDENTIFICATION</scope>
</reference>
<reference evidence="1 2" key="1">
    <citation type="submission" date="2018-11" db="EMBL/GenBank/DDBJ databases">
        <authorList>
            <consortium name="Pathogen Informatics"/>
        </authorList>
    </citation>
    <scope>NUCLEOTIDE SEQUENCE [LARGE SCALE GENOMIC DNA]</scope>
</reference>